<feature type="region of interest" description="Disordered" evidence="1">
    <location>
        <begin position="90"/>
        <end position="110"/>
    </location>
</feature>
<protein>
    <submittedName>
        <fullName evidence="2">15932_t:CDS:1</fullName>
    </submittedName>
</protein>
<proteinExistence type="predicted"/>
<evidence type="ECO:0000313" key="2">
    <source>
        <dbReference type="EMBL" id="CAG8785070.1"/>
    </source>
</evidence>
<feature type="non-terminal residue" evidence="2">
    <location>
        <position position="110"/>
    </location>
</feature>
<sequence length="110" mass="12546">MDETAMAFSIPSTTTIKEKGTKTISILSTGHRYSNFTVVLVCLADIKETWEAIDINMIGKFFKYCGITNTIDKKNDLIFNFTRIINQTNPEREIESQKELNNSENDSKDD</sequence>
<keyword evidence="3" id="KW-1185">Reference proteome</keyword>
<evidence type="ECO:0000256" key="1">
    <source>
        <dbReference type="SAM" id="MobiDB-lite"/>
    </source>
</evidence>
<evidence type="ECO:0000313" key="3">
    <source>
        <dbReference type="Proteomes" id="UP000789405"/>
    </source>
</evidence>
<accession>A0A9N9JJW2</accession>
<name>A0A9N9JJW2_9GLOM</name>
<dbReference type="AlphaFoldDB" id="A0A9N9JJW2"/>
<gene>
    <name evidence="2" type="ORF">DERYTH_LOCUS20224</name>
</gene>
<dbReference type="Proteomes" id="UP000789405">
    <property type="component" value="Unassembled WGS sequence"/>
</dbReference>
<organism evidence="2 3">
    <name type="scientific">Dentiscutata erythropus</name>
    <dbReference type="NCBI Taxonomy" id="1348616"/>
    <lineage>
        <taxon>Eukaryota</taxon>
        <taxon>Fungi</taxon>
        <taxon>Fungi incertae sedis</taxon>
        <taxon>Mucoromycota</taxon>
        <taxon>Glomeromycotina</taxon>
        <taxon>Glomeromycetes</taxon>
        <taxon>Diversisporales</taxon>
        <taxon>Gigasporaceae</taxon>
        <taxon>Dentiscutata</taxon>
    </lineage>
</organism>
<reference evidence="2" key="1">
    <citation type="submission" date="2021-06" db="EMBL/GenBank/DDBJ databases">
        <authorList>
            <person name="Kallberg Y."/>
            <person name="Tangrot J."/>
            <person name="Rosling A."/>
        </authorList>
    </citation>
    <scope>NUCLEOTIDE SEQUENCE</scope>
    <source>
        <strain evidence="2">MA453B</strain>
    </source>
</reference>
<dbReference type="OrthoDB" id="2447844at2759"/>
<dbReference type="EMBL" id="CAJVPY010023459">
    <property type="protein sequence ID" value="CAG8785070.1"/>
    <property type="molecule type" value="Genomic_DNA"/>
</dbReference>
<comment type="caution">
    <text evidence="2">The sequence shown here is derived from an EMBL/GenBank/DDBJ whole genome shotgun (WGS) entry which is preliminary data.</text>
</comment>